<feature type="compositionally biased region" description="Basic and acidic residues" evidence="1">
    <location>
        <begin position="221"/>
        <end position="234"/>
    </location>
</feature>
<dbReference type="WBParaSite" id="SMTH1_30000.1">
    <property type="protein sequence ID" value="SMTH1_30000.1"/>
    <property type="gene ID" value="SMTH1_30000"/>
</dbReference>
<organism evidence="2 3">
    <name type="scientific">Schistosoma mattheei</name>
    <dbReference type="NCBI Taxonomy" id="31246"/>
    <lineage>
        <taxon>Eukaryota</taxon>
        <taxon>Metazoa</taxon>
        <taxon>Spiralia</taxon>
        <taxon>Lophotrochozoa</taxon>
        <taxon>Platyhelminthes</taxon>
        <taxon>Trematoda</taxon>
        <taxon>Digenea</taxon>
        <taxon>Strigeidida</taxon>
        <taxon>Schistosomatoidea</taxon>
        <taxon>Schistosomatidae</taxon>
        <taxon>Schistosoma</taxon>
    </lineage>
</organism>
<protein>
    <submittedName>
        <fullName evidence="3">Uncharacterized protein</fullName>
    </submittedName>
</protein>
<name>A0AA85B368_9TREM</name>
<evidence type="ECO:0000313" key="2">
    <source>
        <dbReference type="Proteomes" id="UP000050791"/>
    </source>
</evidence>
<dbReference type="AlphaFoldDB" id="A0AA85B368"/>
<accession>A0AA85B368</accession>
<reference evidence="3" key="1">
    <citation type="submission" date="2023-11" db="UniProtKB">
        <authorList>
            <consortium name="WormBaseParasite"/>
        </authorList>
    </citation>
    <scope>IDENTIFICATION</scope>
</reference>
<sequence>MWSKAFFMCLHYACDLSISNSLMVQTASLEAFVQLLIVRRPLFLFPISWLTSITSCSSPEPLSYNRHLNDNTANNDILNDNTIIESSSQQYKLYESELTTDITNSKETPDFVASNRFLRTLSSESVDDKSPSSDFQSVDSCDTYFIRSASSSSLSSSIKIDSNDTAINGQEIQNQLSAVRAQLARDGEKSVNDDNDDVFSYLGYNIVGDSSRNIESAQTDYSHDSVNPEDHIHDQQPSSTHYSKFHPFNLLNLINCLNNQGEPINLVQADWLLPFLLLSFDMMPEAQETSKTHHQWPRPSTSPRISLQLLVINCLTQLAQLNPFMFFVQLNGDQCCPNDQLSIKQIQWPTAVEVILEFLSNNTDPQAQGQLCILIGNLIASYLVWQNLTDQDPGYLLLNDHKFAVYTSLDHLFTKLDSYLNTDVSGITLRWALSGLRACSNALLSCADRKSSFCPKGSNILPDELLVYRFLKH</sequence>
<feature type="region of interest" description="Disordered" evidence="1">
    <location>
        <begin position="215"/>
        <end position="238"/>
    </location>
</feature>
<evidence type="ECO:0000256" key="1">
    <source>
        <dbReference type="SAM" id="MobiDB-lite"/>
    </source>
</evidence>
<proteinExistence type="predicted"/>
<evidence type="ECO:0000313" key="3">
    <source>
        <dbReference type="WBParaSite" id="SMTH1_30000.1"/>
    </source>
</evidence>
<dbReference type="Proteomes" id="UP000050791">
    <property type="component" value="Unassembled WGS sequence"/>
</dbReference>